<name>A0ACC3TQ45_9ASCO</name>
<proteinExistence type="predicted"/>
<sequence length="599" mass="68284">MEHLHTDPPNGSPSSLVLVLDNQPSIPTFADMVSQTPSAGEYFTDVSDGGGEKEEGENNQDERGEEEEDKEFTYRDFLIAGDVLLDGMETDFVNIFSQSELRMMGFWKSRERMLFHELETLSMPAPSSRSNAESVMVRVLNAQQEGRLRADLSRKRWGPIRPYFPPSDGTCLILRLSTEILQKIIDHAFFQETSKFIMVTDRSNGPDAFACVCRTFNLMVQHNIFNRVTLRSEADLHELIFLYRASPHMRPWLHMLTAKFSISNSVEAKRVGAALTEIIENCRNLSWISFFMDTKPGATLFFPRLQKRVQNLRNLREIVISSVIWHTPITTFLVHFDHLRVLNLRNTNLGKFRNTGKQARLRLPSVTRLSFDNCILGHNAIQMFAYALNNVEQVEATGVPAGIMELINAVMSRTSTLHSVTLQRCNAPPRPPLPTLKFWHRLEHIALHECFMLHPDFFPSVQDVPGLPNLRSLQVTANLRIPISPFDFDELIETIRRLPDLFSKREIFVPETGTTKSISNVNALVTCPLGTYKDTFGSALLAISSLRNTRNVLSHEYTILDTVGSEDDWEVQFIDDSELVKFANEVMNEWTNFPDNVFT</sequence>
<comment type="caution">
    <text evidence="1">The sequence shown here is derived from an EMBL/GenBank/DDBJ whole genome shotgun (WGS) entry which is preliminary data.</text>
</comment>
<gene>
    <name evidence="1" type="ORF">V1517DRAFT_322001</name>
</gene>
<evidence type="ECO:0000313" key="1">
    <source>
        <dbReference type="EMBL" id="KAK9322881.1"/>
    </source>
</evidence>
<dbReference type="Proteomes" id="UP001489719">
    <property type="component" value="Unassembled WGS sequence"/>
</dbReference>
<keyword evidence="2" id="KW-1185">Reference proteome</keyword>
<accession>A0ACC3TQ45</accession>
<organism evidence="1 2">
    <name type="scientific">Lipomyces orientalis</name>
    <dbReference type="NCBI Taxonomy" id="1233043"/>
    <lineage>
        <taxon>Eukaryota</taxon>
        <taxon>Fungi</taxon>
        <taxon>Dikarya</taxon>
        <taxon>Ascomycota</taxon>
        <taxon>Saccharomycotina</taxon>
        <taxon>Lipomycetes</taxon>
        <taxon>Lipomycetales</taxon>
        <taxon>Lipomycetaceae</taxon>
        <taxon>Lipomyces</taxon>
    </lineage>
</organism>
<dbReference type="EMBL" id="MU970069">
    <property type="protein sequence ID" value="KAK9322881.1"/>
    <property type="molecule type" value="Genomic_DNA"/>
</dbReference>
<protein>
    <submittedName>
        <fullName evidence="1">Uncharacterized protein</fullName>
    </submittedName>
</protein>
<evidence type="ECO:0000313" key="2">
    <source>
        <dbReference type="Proteomes" id="UP001489719"/>
    </source>
</evidence>
<reference evidence="2" key="1">
    <citation type="journal article" date="2024" name="Front. Bioeng. Biotechnol.">
        <title>Genome-scale model development and genomic sequencing of the oleaginous clade Lipomyces.</title>
        <authorList>
            <person name="Czajka J.J."/>
            <person name="Han Y."/>
            <person name="Kim J."/>
            <person name="Mondo S.J."/>
            <person name="Hofstad B.A."/>
            <person name="Robles A."/>
            <person name="Haridas S."/>
            <person name="Riley R."/>
            <person name="LaButti K."/>
            <person name="Pangilinan J."/>
            <person name="Andreopoulos W."/>
            <person name="Lipzen A."/>
            <person name="Yan J."/>
            <person name="Wang M."/>
            <person name="Ng V."/>
            <person name="Grigoriev I.V."/>
            <person name="Spatafora J.W."/>
            <person name="Magnuson J.K."/>
            <person name="Baker S.E."/>
            <person name="Pomraning K.R."/>
        </authorList>
    </citation>
    <scope>NUCLEOTIDE SEQUENCE [LARGE SCALE GENOMIC DNA]</scope>
    <source>
        <strain evidence="2">CBS 10300</strain>
    </source>
</reference>